<evidence type="ECO:0000313" key="9">
    <source>
        <dbReference type="Proteomes" id="UP000196581"/>
    </source>
</evidence>
<evidence type="ECO:0000256" key="5">
    <source>
        <dbReference type="SAM" id="MobiDB-lite"/>
    </source>
</evidence>
<evidence type="ECO:0000256" key="2">
    <source>
        <dbReference type="ARBA" id="ARBA00022692"/>
    </source>
</evidence>
<evidence type="ECO:0000256" key="3">
    <source>
        <dbReference type="ARBA" id="ARBA00022989"/>
    </source>
</evidence>
<dbReference type="Proteomes" id="UP000196581">
    <property type="component" value="Unassembled WGS sequence"/>
</dbReference>
<feature type="region of interest" description="Disordered" evidence="5">
    <location>
        <begin position="386"/>
        <end position="480"/>
    </location>
</feature>
<sequence>MGTRRLRLNISQVLQLTVAATFAYGFCVYVLGHSAPFFAAVAAVVGIGPMMDRRLRRSMEIGCGAVLGVLFGDLFVHIFGSGLWQLTVMLFTAVCLGMFMNSGAIFVTQLGVQSIYIVTVPADLSPGTFSRTTDALVGASTAVLLAFITPSDARKRPRNQAANLLEEITILLREAADALRRSDPDAARRALSRARDSQQYVDSWRAALRISEEAARINARSRRYVAEVSRLARACEFADRSMRMIRVVLRRAVSVSENGPSDPVLSNAIEQMADASWTLRAALLEGKDRAEAERAFGEVAGTLRPTVAMHEDIEQTTMLLLLRPLVVDLLQAAGASAAEANETLPTLEVEPETGTLRVVEDDAKPKGAAGTAAATAIADTSGAMGADGPALDAAEGHEAHQARLAGNRRRPGQTPDTDDPAPEVAVLPVVADPSRRGRGEAEAVGDSDSADRDGDSGGAGRGEATAEDRDDTDDPRPQKD</sequence>
<dbReference type="Pfam" id="PF13515">
    <property type="entry name" value="FUSC_2"/>
    <property type="match status" value="1"/>
</dbReference>
<feature type="domain" description="Integral membrane bound transporter" evidence="7">
    <location>
        <begin position="25"/>
        <end position="144"/>
    </location>
</feature>
<evidence type="ECO:0000256" key="1">
    <source>
        <dbReference type="ARBA" id="ARBA00004141"/>
    </source>
</evidence>
<evidence type="ECO:0000256" key="6">
    <source>
        <dbReference type="SAM" id="Phobius"/>
    </source>
</evidence>
<accession>A0A1X6XPX1</accession>
<feature type="transmembrane region" description="Helical" evidence="6">
    <location>
        <begin position="22"/>
        <end position="47"/>
    </location>
</feature>
<keyword evidence="9" id="KW-1185">Reference proteome</keyword>
<keyword evidence="2 6" id="KW-0812">Transmembrane</keyword>
<evidence type="ECO:0000313" key="8">
    <source>
        <dbReference type="EMBL" id="SLN00607.1"/>
    </source>
</evidence>
<reference evidence="9" key="1">
    <citation type="submission" date="2017-02" db="EMBL/GenBank/DDBJ databases">
        <authorList>
            <person name="Dridi B."/>
        </authorList>
    </citation>
    <scope>NUCLEOTIDE SEQUENCE [LARGE SCALE GENOMIC DNA]</scope>
    <source>
        <strain evidence="9">B Co 03.10</strain>
    </source>
</reference>
<keyword evidence="4 6" id="KW-0472">Membrane</keyword>
<dbReference type="AlphaFoldDB" id="A0A1X6XPX1"/>
<evidence type="ECO:0000259" key="7">
    <source>
        <dbReference type="Pfam" id="PF13515"/>
    </source>
</evidence>
<comment type="subcellular location">
    <subcellularLocation>
        <location evidence="1">Membrane</location>
        <topology evidence="1">Multi-pass membrane protein</topology>
    </subcellularLocation>
</comment>
<dbReference type="InterPro" id="IPR049453">
    <property type="entry name" value="Memb_transporter_dom"/>
</dbReference>
<protein>
    <recommendedName>
        <fullName evidence="7">Integral membrane bound transporter domain-containing protein</fullName>
    </recommendedName>
</protein>
<feature type="transmembrane region" description="Helical" evidence="6">
    <location>
        <begin position="86"/>
        <end position="107"/>
    </location>
</feature>
<feature type="transmembrane region" description="Helical" evidence="6">
    <location>
        <begin position="59"/>
        <end position="80"/>
    </location>
</feature>
<evidence type="ECO:0000256" key="4">
    <source>
        <dbReference type="ARBA" id="ARBA00023136"/>
    </source>
</evidence>
<organism evidence="8 9">
    <name type="scientific">Brevibacterium yomogidense</name>
    <dbReference type="NCBI Taxonomy" id="946573"/>
    <lineage>
        <taxon>Bacteria</taxon>
        <taxon>Bacillati</taxon>
        <taxon>Actinomycetota</taxon>
        <taxon>Actinomycetes</taxon>
        <taxon>Micrococcales</taxon>
        <taxon>Brevibacteriaceae</taxon>
        <taxon>Brevibacterium</taxon>
    </lineage>
</organism>
<dbReference type="GO" id="GO:0016020">
    <property type="term" value="C:membrane"/>
    <property type="evidence" value="ECO:0007669"/>
    <property type="project" value="UniProtKB-SubCell"/>
</dbReference>
<name>A0A1X6XPX1_9MICO</name>
<dbReference type="EMBL" id="FWFF01000020">
    <property type="protein sequence ID" value="SLN00607.1"/>
    <property type="molecule type" value="Genomic_DNA"/>
</dbReference>
<feature type="compositionally biased region" description="Low complexity" evidence="5">
    <location>
        <begin position="422"/>
        <end position="432"/>
    </location>
</feature>
<proteinExistence type="predicted"/>
<keyword evidence="3 6" id="KW-1133">Transmembrane helix</keyword>
<gene>
    <name evidence="8" type="ORF">FM105_13090</name>
</gene>